<gene>
    <name evidence="1" type="ORF">T10_1115</name>
</gene>
<evidence type="ECO:0000313" key="1">
    <source>
        <dbReference type="EMBL" id="KRZ76293.1"/>
    </source>
</evidence>
<dbReference type="Proteomes" id="UP000054843">
    <property type="component" value="Unassembled WGS sequence"/>
</dbReference>
<accession>A0A0V1MXL4</accession>
<dbReference type="EMBL" id="JYDO01000029">
    <property type="protein sequence ID" value="KRZ76293.1"/>
    <property type="molecule type" value="Genomic_DNA"/>
</dbReference>
<dbReference type="AlphaFoldDB" id="A0A0V1MXL4"/>
<sequence length="111" mass="12384">MSCKVLSKSICIISIVSQGSLFWAQHHGTICSKQLIYLPMIFRLSLVLQHLLNIHLVEVAILQPAVHSNAAVQSTFCVYYDCYISPGLKHLGVVTAEEQIGYFCHFEASKC</sequence>
<proteinExistence type="predicted"/>
<name>A0A0V1MXL4_9BILA</name>
<keyword evidence="2" id="KW-1185">Reference proteome</keyword>
<comment type="caution">
    <text evidence="1">The sequence shown here is derived from an EMBL/GenBank/DDBJ whole genome shotgun (WGS) entry which is preliminary data.</text>
</comment>
<organism evidence="1 2">
    <name type="scientific">Trichinella papuae</name>
    <dbReference type="NCBI Taxonomy" id="268474"/>
    <lineage>
        <taxon>Eukaryota</taxon>
        <taxon>Metazoa</taxon>
        <taxon>Ecdysozoa</taxon>
        <taxon>Nematoda</taxon>
        <taxon>Enoplea</taxon>
        <taxon>Dorylaimia</taxon>
        <taxon>Trichinellida</taxon>
        <taxon>Trichinellidae</taxon>
        <taxon>Trichinella</taxon>
    </lineage>
</organism>
<evidence type="ECO:0000313" key="2">
    <source>
        <dbReference type="Proteomes" id="UP000054843"/>
    </source>
</evidence>
<reference evidence="1 2" key="1">
    <citation type="submission" date="2015-01" db="EMBL/GenBank/DDBJ databases">
        <title>Evolution of Trichinella species and genotypes.</title>
        <authorList>
            <person name="Korhonen P.K."/>
            <person name="Edoardo P."/>
            <person name="Giuseppe L.R."/>
            <person name="Gasser R.B."/>
        </authorList>
    </citation>
    <scope>NUCLEOTIDE SEQUENCE [LARGE SCALE GENOMIC DNA]</scope>
    <source>
        <strain evidence="1">ISS1980</strain>
    </source>
</reference>
<protein>
    <submittedName>
        <fullName evidence="1">Uncharacterized protein</fullName>
    </submittedName>
</protein>